<sequence length="179" mass="18619">MKKIHSMLAVLTLAGATLAPVAAQAADVSQAAQTITLTAGTNYFGHSFAGGIGDTFSDRYNFTTSSFSNLGSLVSAFSPTMLDDIKISGLWLYNSANMSLGGTQVLDGQVDLWTLATSHLAADSYYLLVKGELLSASPSSYAGTLTVTPVPEPETYGMLLAGLGLVGYLARRRGAIKAA</sequence>
<keyword evidence="4" id="KW-1185">Reference proteome</keyword>
<dbReference type="STRING" id="758825.SAMN02982985_01767"/>
<dbReference type="NCBIfam" id="NF038126">
    <property type="entry name" value="PEP_CTERM_FxDxF"/>
    <property type="match status" value="1"/>
</dbReference>
<reference evidence="3 4" key="1">
    <citation type="submission" date="2016-10" db="EMBL/GenBank/DDBJ databases">
        <authorList>
            <person name="de Groot N.N."/>
        </authorList>
    </citation>
    <scope>NUCLEOTIDE SEQUENCE [LARGE SCALE GENOMIC DNA]</scope>
    <source>
        <strain evidence="3 4">ATCC 43154</strain>
    </source>
</reference>
<proteinExistence type="predicted"/>
<name>A0A1I4L260_9BURK</name>
<keyword evidence="1" id="KW-0732">Signal</keyword>
<evidence type="ECO:0000313" key="4">
    <source>
        <dbReference type="Proteomes" id="UP000199470"/>
    </source>
</evidence>
<evidence type="ECO:0000313" key="3">
    <source>
        <dbReference type="EMBL" id="SFL84757.1"/>
    </source>
</evidence>
<evidence type="ECO:0000256" key="1">
    <source>
        <dbReference type="SAM" id="SignalP"/>
    </source>
</evidence>
<accession>A0A1I4L260</accession>
<gene>
    <name evidence="3" type="ORF">SAMN02982985_01767</name>
</gene>
<organism evidence="3 4">
    <name type="scientific">Rugamonas rubra</name>
    <dbReference type="NCBI Taxonomy" id="758825"/>
    <lineage>
        <taxon>Bacteria</taxon>
        <taxon>Pseudomonadati</taxon>
        <taxon>Pseudomonadota</taxon>
        <taxon>Betaproteobacteria</taxon>
        <taxon>Burkholderiales</taxon>
        <taxon>Oxalobacteraceae</taxon>
        <taxon>Telluria group</taxon>
        <taxon>Rugamonas</taxon>
    </lineage>
</organism>
<dbReference type="Pfam" id="PF07589">
    <property type="entry name" value="PEP-CTERM"/>
    <property type="match status" value="1"/>
</dbReference>
<dbReference type="OrthoDB" id="8546032at2"/>
<feature type="signal peptide" evidence="1">
    <location>
        <begin position="1"/>
        <end position="25"/>
    </location>
</feature>
<feature type="chain" id="PRO_5011464691" evidence="1">
    <location>
        <begin position="26"/>
        <end position="179"/>
    </location>
</feature>
<dbReference type="InterPro" id="IPR013424">
    <property type="entry name" value="Ice-binding_C"/>
</dbReference>
<dbReference type="NCBIfam" id="TIGR02595">
    <property type="entry name" value="PEP_CTERM"/>
    <property type="match status" value="1"/>
</dbReference>
<dbReference type="EMBL" id="FOTW01000008">
    <property type="protein sequence ID" value="SFL84757.1"/>
    <property type="molecule type" value="Genomic_DNA"/>
</dbReference>
<dbReference type="AlphaFoldDB" id="A0A1I4L260"/>
<evidence type="ECO:0000259" key="2">
    <source>
        <dbReference type="Pfam" id="PF07589"/>
    </source>
</evidence>
<feature type="domain" description="Ice-binding protein C-terminal" evidence="2">
    <location>
        <begin position="149"/>
        <end position="173"/>
    </location>
</feature>
<dbReference type="Proteomes" id="UP000199470">
    <property type="component" value="Unassembled WGS sequence"/>
</dbReference>
<protein>
    <submittedName>
        <fullName evidence="3">PEP-CTERM protein-sorting domain-containing protein</fullName>
    </submittedName>
</protein>
<dbReference type="RefSeq" id="WP_093386443.1">
    <property type="nucleotide sequence ID" value="NZ_FOTW01000008.1"/>
</dbReference>